<reference evidence="1" key="1">
    <citation type="journal article" date="2016" name="Biosci. Biotechnol. Biochem.">
        <title>Bioconversion of AHX to AOH by resting cells of Burkholderia contaminans CH-1.</title>
        <authorList>
            <person name="Choi J.H."/>
            <person name="Kikuchi A."/>
            <person name="Pumkaeo P."/>
            <person name="Hirai H."/>
            <person name="Tokuyama S."/>
            <person name="Kawagishi H."/>
        </authorList>
    </citation>
    <scope>NUCLEOTIDE SEQUENCE</scope>
    <source>
        <strain evidence="1">CH-1</strain>
    </source>
</reference>
<proteinExistence type="predicted"/>
<evidence type="ECO:0000313" key="1">
    <source>
        <dbReference type="EMBL" id="BBA43268.1"/>
    </source>
</evidence>
<protein>
    <submittedName>
        <fullName evidence="1">Uncharacterized protein</fullName>
    </submittedName>
</protein>
<reference evidence="1" key="2">
    <citation type="journal article" date="2017" name="Genome Announc.">
        <title>High-Quality Draft Genome Sequence of Burkholderia contaminans CH-1, a Gram-Negative Bacterium That Metabolizes 2-Azahypoxanthine, a Plant Growth-Regulating Compound.</title>
        <authorList>
            <person name="Choi J.-H."/>
            <person name="Sugiura H."/>
            <person name="Moriuchi R."/>
            <person name="Kawagishi H."/>
            <person name="Dohra H."/>
        </authorList>
    </citation>
    <scope>NUCLEOTIDE SEQUENCE</scope>
    <source>
        <strain evidence="1">CH-1</strain>
    </source>
</reference>
<organism evidence="1">
    <name type="scientific">Burkholderia contaminans</name>
    <dbReference type="NCBI Taxonomy" id="488447"/>
    <lineage>
        <taxon>Bacteria</taxon>
        <taxon>Pseudomonadati</taxon>
        <taxon>Pseudomonadota</taxon>
        <taxon>Betaproteobacteria</taxon>
        <taxon>Burkholderiales</taxon>
        <taxon>Burkholderiaceae</taxon>
        <taxon>Burkholderia</taxon>
        <taxon>Burkholderia cepacia complex</taxon>
    </lineage>
</organism>
<dbReference type="EMBL" id="AP018358">
    <property type="protein sequence ID" value="BBA43268.1"/>
    <property type="molecule type" value="Genomic_DNA"/>
</dbReference>
<gene>
    <name evidence="1" type="ORF">BCCH1_57670</name>
</gene>
<dbReference type="AlphaFoldDB" id="A0A250LFA7"/>
<accession>A0A250LFA7</accession>
<sequence length="142" mass="15768">MRAAVVVRDRQCIDIDILETAHVDRGHRGAVRVDALAERVNPAALAEAVLDHVLVEHVGGEMFVGREERHVVARHEPHQRALAPADRAVARHHALQVAFRLELHVAAVTASAIKHVRLPVRPVRIDGAPAEHRWPGRSKRVQ</sequence>
<name>A0A250LFA7_9BURK</name>